<dbReference type="GO" id="GO:0006298">
    <property type="term" value="P:mismatch repair"/>
    <property type="evidence" value="ECO:0007669"/>
    <property type="project" value="UniProtKB-UniRule"/>
</dbReference>
<dbReference type="InterPro" id="IPR004603">
    <property type="entry name" value="DNA_mismatch_endonuc_vsr"/>
</dbReference>
<dbReference type="NCBIfam" id="TIGR00632">
    <property type="entry name" value="vsr"/>
    <property type="match status" value="1"/>
</dbReference>
<dbReference type="GO" id="GO:0016787">
    <property type="term" value="F:hydrolase activity"/>
    <property type="evidence" value="ECO:0007669"/>
    <property type="project" value="UniProtKB-KW"/>
</dbReference>
<dbReference type="AlphaFoldDB" id="A0A1R1QQY9"/>
<dbReference type="Pfam" id="PF03852">
    <property type="entry name" value="Vsr"/>
    <property type="match status" value="1"/>
</dbReference>
<evidence type="ECO:0000313" key="8">
    <source>
        <dbReference type="Proteomes" id="UP000187367"/>
    </source>
</evidence>
<dbReference type="PIRSF" id="PIRSF018267">
    <property type="entry name" value="VSR_endonuc"/>
    <property type="match status" value="1"/>
</dbReference>
<evidence type="ECO:0000256" key="2">
    <source>
        <dbReference type="ARBA" id="ARBA00022759"/>
    </source>
</evidence>
<dbReference type="OrthoDB" id="9801520at2"/>
<evidence type="ECO:0000256" key="4">
    <source>
        <dbReference type="ARBA" id="ARBA00022801"/>
    </source>
</evidence>
<keyword evidence="1 6" id="KW-0540">Nuclease</keyword>
<evidence type="ECO:0000256" key="3">
    <source>
        <dbReference type="ARBA" id="ARBA00022763"/>
    </source>
</evidence>
<reference evidence="7 8" key="1">
    <citation type="submission" date="2017-01" db="EMBL/GenBank/DDBJ databases">
        <title>Bacillus phylogenomics.</title>
        <authorList>
            <person name="Dunlap C."/>
        </authorList>
    </citation>
    <scope>NUCLEOTIDE SEQUENCE [LARGE SCALE GENOMIC DNA]</scope>
    <source>
        <strain evidence="7 8">NRRL B-41282</strain>
    </source>
</reference>
<dbReference type="GO" id="GO:0004519">
    <property type="term" value="F:endonuclease activity"/>
    <property type="evidence" value="ECO:0007669"/>
    <property type="project" value="UniProtKB-KW"/>
</dbReference>
<dbReference type="Gene3D" id="3.40.960.10">
    <property type="entry name" value="VSR Endonuclease"/>
    <property type="match status" value="1"/>
</dbReference>
<dbReference type="EC" id="3.1.-.-" evidence="6"/>
<keyword evidence="2 6" id="KW-0255">Endonuclease</keyword>
<evidence type="ECO:0000256" key="1">
    <source>
        <dbReference type="ARBA" id="ARBA00022722"/>
    </source>
</evidence>
<protein>
    <recommendedName>
        <fullName evidence="6">Very short patch repair endonuclease</fullName>
        <ecNumber evidence="6">3.1.-.-</ecNumber>
    </recommendedName>
</protein>
<keyword evidence="8" id="KW-1185">Reference proteome</keyword>
<evidence type="ECO:0000256" key="6">
    <source>
        <dbReference type="PIRNR" id="PIRNR018267"/>
    </source>
</evidence>
<sequence>MDNVNNEKRSATMRAVKSKDSKIELMVRKELWKRGLRFRVNTRTLFGKPDISIKKLKLVVFIDSCFWHGCPDHKRIPKSNIVFWKNKIERNIERDRIVTEFYRNKGWNIIRIWEHSLREDFEGTVNKIYKKIMKLKNERK</sequence>
<proteinExistence type="inferred from homology"/>
<dbReference type="SUPFAM" id="SSF52980">
    <property type="entry name" value="Restriction endonuclease-like"/>
    <property type="match status" value="1"/>
</dbReference>
<name>A0A1R1QQY9_9BACI</name>
<dbReference type="CDD" id="cd00221">
    <property type="entry name" value="Vsr"/>
    <property type="match status" value="1"/>
</dbReference>
<dbReference type="RefSeq" id="WP_076760013.1">
    <property type="nucleotide sequence ID" value="NZ_JARMMK010000003.1"/>
</dbReference>
<comment type="similarity">
    <text evidence="6">Belongs to the vsr family.</text>
</comment>
<dbReference type="Proteomes" id="UP000187367">
    <property type="component" value="Unassembled WGS sequence"/>
</dbReference>
<gene>
    <name evidence="7" type="ORF">BW143_07675</name>
</gene>
<evidence type="ECO:0000313" key="7">
    <source>
        <dbReference type="EMBL" id="OMI07063.1"/>
    </source>
</evidence>
<accession>A0A1R1S1U1</accession>
<organism evidence="7 8">
    <name type="scientific">Bacillus swezeyi</name>
    <dbReference type="NCBI Taxonomy" id="1925020"/>
    <lineage>
        <taxon>Bacteria</taxon>
        <taxon>Bacillati</taxon>
        <taxon>Bacillota</taxon>
        <taxon>Bacilli</taxon>
        <taxon>Bacillales</taxon>
        <taxon>Bacillaceae</taxon>
        <taxon>Bacillus</taxon>
    </lineage>
</organism>
<comment type="caution">
    <text evidence="7">The sequence shown here is derived from an EMBL/GenBank/DDBJ whole genome shotgun (WGS) entry which is preliminary data.</text>
</comment>
<evidence type="ECO:0000256" key="5">
    <source>
        <dbReference type="ARBA" id="ARBA00023204"/>
    </source>
</evidence>
<keyword evidence="5 6" id="KW-0234">DNA repair</keyword>
<dbReference type="InterPro" id="IPR011335">
    <property type="entry name" value="Restrct_endonuc-II-like"/>
</dbReference>
<accession>A0A1R1QQY9</accession>
<keyword evidence="4 6" id="KW-0378">Hydrolase</keyword>
<keyword evidence="3 6" id="KW-0227">DNA damage</keyword>
<comment type="function">
    <text evidence="6">May nick specific sequences that contain T:G mispairs resulting from m5C-deamination.</text>
</comment>
<dbReference type="EMBL" id="MTJL01000011">
    <property type="protein sequence ID" value="OMI07063.1"/>
    <property type="molecule type" value="Genomic_DNA"/>
</dbReference>